<feature type="signal peptide" evidence="2">
    <location>
        <begin position="1"/>
        <end position="18"/>
    </location>
</feature>
<dbReference type="KEGG" id="capn:CBG49_04930"/>
<feature type="region of interest" description="Disordered" evidence="1">
    <location>
        <begin position="23"/>
        <end position="45"/>
    </location>
</feature>
<reference evidence="4" key="1">
    <citation type="submission" date="2017-06" db="EMBL/GenBank/DDBJ databases">
        <title>Complete genome sequence of Capnocytophaga sp. KCOM 1579 (=ChDC OS43) isolated from a human refractory periapical abscess lesion.</title>
        <authorList>
            <person name="Kook J.-K."/>
            <person name="Park S.-N."/>
            <person name="Lim Y.K."/>
            <person name="Roh H."/>
        </authorList>
    </citation>
    <scope>NUCLEOTIDE SEQUENCE [LARGE SCALE GENOMIC DNA]</scope>
    <source>
        <strain evidence="4">ChDC OS43</strain>
    </source>
</reference>
<dbReference type="RefSeq" id="WP_088593617.1">
    <property type="nucleotide sequence ID" value="NZ_CP022022.1"/>
</dbReference>
<evidence type="ECO:0008006" key="5">
    <source>
        <dbReference type="Google" id="ProtNLM"/>
    </source>
</evidence>
<evidence type="ECO:0000313" key="3">
    <source>
        <dbReference type="EMBL" id="ASF42468.1"/>
    </source>
</evidence>
<accession>A0A1Z4BMK1</accession>
<organism evidence="3 4">
    <name type="scientific">Capnocytophaga endodontalis</name>
    <dbReference type="NCBI Taxonomy" id="2708117"/>
    <lineage>
        <taxon>Bacteria</taxon>
        <taxon>Pseudomonadati</taxon>
        <taxon>Bacteroidota</taxon>
        <taxon>Flavobacteriia</taxon>
        <taxon>Flavobacteriales</taxon>
        <taxon>Flavobacteriaceae</taxon>
        <taxon>Capnocytophaga</taxon>
    </lineage>
</organism>
<evidence type="ECO:0000313" key="4">
    <source>
        <dbReference type="Proteomes" id="UP000197007"/>
    </source>
</evidence>
<protein>
    <recommendedName>
        <fullName evidence="5">Lipoprotein</fullName>
    </recommendedName>
</protein>
<dbReference type="Proteomes" id="UP000197007">
    <property type="component" value="Chromosome"/>
</dbReference>
<dbReference type="EMBL" id="CP022022">
    <property type="protein sequence ID" value="ASF42468.1"/>
    <property type="molecule type" value="Genomic_DNA"/>
</dbReference>
<evidence type="ECO:0000256" key="2">
    <source>
        <dbReference type="SAM" id="SignalP"/>
    </source>
</evidence>
<dbReference type="PROSITE" id="PS51257">
    <property type="entry name" value="PROKAR_LIPOPROTEIN"/>
    <property type="match status" value="1"/>
</dbReference>
<sequence>MKKLSIVAVMAIAMVACNNTNSMQTTQTETTEVAPSATEEMPPVGGNRDTHGCIGSAGQSWSELLQDCIQVFEVGTRLNPVEEKEEVAVISAFIVSKADDNSQVELFITTEKTNPLLKQQKDGTYKNSKYAYNPKTQELSIDGKVAYKGEKSKM</sequence>
<keyword evidence="2" id="KW-0732">Signal</keyword>
<feature type="chain" id="PRO_5012373723" description="Lipoprotein" evidence="2">
    <location>
        <begin position="19"/>
        <end position="154"/>
    </location>
</feature>
<name>A0A1Z4BMK1_9FLAO</name>
<dbReference type="AlphaFoldDB" id="A0A1Z4BMK1"/>
<gene>
    <name evidence="3" type="ORF">CBG49_04930</name>
</gene>
<evidence type="ECO:0000256" key="1">
    <source>
        <dbReference type="SAM" id="MobiDB-lite"/>
    </source>
</evidence>
<keyword evidence="4" id="KW-1185">Reference proteome</keyword>
<proteinExistence type="predicted"/>